<proteinExistence type="predicted"/>
<dbReference type="InterPro" id="IPR023795">
    <property type="entry name" value="Serpin_CS"/>
</dbReference>
<dbReference type="AlphaFoldDB" id="I4AIG0"/>
<evidence type="ECO:0000313" key="2">
    <source>
        <dbReference type="Proteomes" id="UP000006054"/>
    </source>
</evidence>
<gene>
    <name evidence="1" type="ordered locus">Fleli_1313</name>
</gene>
<dbReference type="OrthoDB" id="1953107at2"/>
<evidence type="ECO:0000313" key="1">
    <source>
        <dbReference type="EMBL" id="AFM03745.1"/>
    </source>
</evidence>
<accession>I4AIG0</accession>
<dbReference type="SUPFAM" id="SSF56574">
    <property type="entry name" value="Serpins"/>
    <property type="match status" value="1"/>
</dbReference>
<dbReference type="STRING" id="880071.Fleli_1313"/>
<evidence type="ECO:0008006" key="3">
    <source>
        <dbReference type="Google" id="ProtNLM"/>
    </source>
</evidence>
<dbReference type="EMBL" id="CP003345">
    <property type="protein sequence ID" value="AFM03745.1"/>
    <property type="molecule type" value="Genomic_DNA"/>
</dbReference>
<dbReference type="eggNOG" id="ENOG5032IWK">
    <property type="taxonomic scope" value="Bacteria"/>
</dbReference>
<dbReference type="RefSeq" id="WP_014797202.1">
    <property type="nucleotide sequence ID" value="NC_018018.1"/>
</dbReference>
<protein>
    <recommendedName>
        <fullName evidence="3">Lipoprotein</fullName>
    </recommendedName>
</protein>
<dbReference type="Proteomes" id="UP000006054">
    <property type="component" value="Chromosome"/>
</dbReference>
<sequence precursor="true">MKLQKIRITLVFLLILLFGSCSSSRNFLEVKKIKEYPKTEFVATLENPIPKNKNAVYCVTLLYAWNEVRNTLKTALEVPAELKEAQKDLVLLNNSTSFKDVLDKSEYTVKGIIEGNSVKTEAEFNKSLPFEFELHSFDNELIFEGKKVSSFGVFGEDKEAEKAIKILQYENDDEFILKLKSKDKLHEIILFKTQESFESFAQMNEKVQEKIDATSDEKYEEETAWKFHLSDKDEIVIPKFNFNIENNFTTIEGNTVRSIFPRQDYIIETAWQRTAFVMDEKGAKIESKAKVVMKSMAVLKPEVKHPKKMRFDKPFFVLLKKVDSTTPYFTIFVNNAELMVKE</sequence>
<organism evidence="1 2">
    <name type="scientific">Bernardetia litoralis (strain ATCC 23117 / DSM 6794 / NBRC 15988 / NCIMB 1366 / Fx l1 / Sio-4)</name>
    <name type="common">Flexibacter litoralis</name>
    <dbReference type="NCBI Taxonomy" id="880071"/>
    <lineage>
        <taxon>Bacteria</taxon>
        <taxon>Pseudomonadati</taxon>
        <taxon>Bacteroidota</taxon>
        <taxon>Cytophagia</taxon>
        <taxon>Cytophagales</taxon>
        <taxon>Bernardetiaceae</taxon>
        <taxon>Bernardetia</taxon>
    </lineage>
</organism>
<dbReference type="PROSITE" id="PS51257">
    <property type="entry name" value="PROKAR_LIPOPROTEIN"/>
    <property type="match status" value="1"/>
</dbReference>
<dbReference type="PATRIC" id="fig|880071.3.peg.1287"/>
<dbReference type="InterPro" id="IPR036186">
    <property type="entry name" value="Serpin_sf"/>
</dbReference>
<name>I4AIG0_BERLS</name>
<reference evidence="2" key="1">
    <citation type="submission" date="2012-06" db="EMBL/GenBank/DDBJ databases">
        <title>The complete genome of Flexibacter litoralis DSM 6794.</title>
        <authorList>
            <person name="Lucas S."/>
            <person name="Copeland A."/>
            <person name="Lapidus A."/>
            <person name="Glavina del Rio T."/>
            <person name="Dalin E."/>
            <person name="Tice H."/>
            <person name="Bruce D."/>
            <person name="Goodwin L."/>
            <person name="Pitluck S."/>
            <person name="Peters L."/>
            <person name="Ovchinnikova G."/>
            <person name="Lu M."/>
            <person name="Kyrpides N."/>
            <person name="Mavromatis K."/>
            <person name="Ivanova N."/>
            <person name="Brettin T."/>
            <person name="Detter J.C."/>
            <person name="Han C."/>
            <person name="Larimer F."/>
            <person name="Land M."/>
            <person name="Hauser L."/>
            <person name="Markowitz V."/>
            <person name="Cheng J.-F."/>
            <person name="Hugenholtz P."/>
            <person name="Woyke T."/>
            <person name="Wu D."/>
            <person name="Spring S."/>
            <person name="Lang E."/>
            <person name="Kopitz M."/>
            <person name="Brambilla E."/>
            <person name="Klenk H.-P."/>
            <person name="Eisen J.A."/>
        </authorList>
    </citation>
    <scope>NUCLEOTIDE SEQUENCE [LARGE SCALE GENOMIC DNA]</scope>
    <source>
        <strain evidence="2">ATCC 23117 / DSM 6794 / NBRC 15988 / NCIMB 1366 / Sio-4</strain>
    </source>
</reference>
<keyword evidence="2" id="KW-1185">Reference proteome</keyword>
<dbReference type="PROSITE" id="PS00284">
    <property type="entry name" value="SERPIN"/>
    <property type="match status" value="1"/>
</dbReference>
<dbReference type="HOGENOM" id="CLU_745274_0_0_10"/>
<dbReference type="KEGG" id="fli:Fleli_1313"/>